<keyword evidence="15" id="KW-0812">Transmembrane</keyword>
<feature type="region of interest" description="Disordered" evidence="14">
    <location>
        <begin position="272"/>
        <end position="295"/>
    </location>
</feature>
<dbReference type="Pfam" id="PF00905">
    <property type="entry name" value="Transpeptidase"/>
    <property type="match status" value="1"/>
</dbReference>
<gene>
    <name evidence="18" type="ORF">DLM65_00655</name>
</gene>
<sequence length="748" mass="78758">MAGSRRPRARLSGNGGRAGASTSRWRLSRRWKRVIAVGGGFFAVCVALVAGLVVYGALTLPDINSIGQKTGTIRLVDVHGTVLAEVGHDATNRHNVTIDQIAPILQQATVAAEDRNFYNEGAINPARILKALVDDVILHRPAEGASTITQQLAKQAFFGTDASKSPLRKVREALLANQLDSKYTKQQILEQYLNINYYGENAYGIENASMAYFGKHAKGLTLMEASLLAGLPQAPSYNDPYNNPDAAYARMHYVLGSLVAVGNIKQADADAVDPLVGGSSPTPEQQTAQQTNQQALHADLQNGKPNTAGPAPHFVAYIQDQLQQIFGATDPQYLQGDLVVTTTLDLATENLANTAVAKGVAKLLSSGANNGALLMINAHTGAIEAMVGSASFTNNAIAGQYNIVTASRRPGSSFKPYVYEAGFKNGTLKPDTILQDTRAQSQKYGGVTDFDSRFLGPMTAARALTLSRNVATEQAADKAGIQNVIDLAYGMGISEKLTPQEPNLSTAIGTSAVRMIDHASAYAAFANGGHKVVANGILKITDGAGNVIRDYSTPANLGDVLTSQQAWTITSILRGYAKQWNLHFRYDTAGKSGTTDHFIDAWYMTYTPDWVVATWTGHTSGSNSAEQGMNQVFGTATGAAIAVPFVNSLSKPSAFKPVTGALSDCSQSDSALVSPSGCPTPSPSPSVTATPSSSPTPTASPSPSFTLPAVTPTPTPTPSIAPTPTAAPPAATAARREEVAVAERRRAG</sequence>
<dbReference type="InterPro" id="IPR050396">
    <property type="entry name" value="Glycosyltr_51/Transpeptidase"/>
</dbReference>
<keyword evidence="9" id="KW-0573">Peptidoglycan synthesis</keyword>
<dbReference type="InterPro" id="IPR036950">
    <property type="entry name" value="PBP_transglycosylase"/>
</dbReference>
<dbReference type="SUPFAM" id="SSF53955">
    <property type="entry name" value="Lysozyme-like"/>
    <property type="match status" value="1"/>
</dbReference>
<dbReference type="Gene3D" id="3.40.710.10">
    <property type="entry name" value="DD-peptidase/beta-lactamase superfamily"/>
    <property type="match status" value="1"/>
</dbReference>
<evidence type="ECO:0000259" key="16">
    <source>
        <dbReference type="Pfam" id="PF00905"/>
    </source>
</evidence>
<feature type="compositionally biased region" description="Low complexity" evidence="14">
    <location>
        <begin position="285"/>
        <end position="295"/>
    </location>
</feature>
<accession>A0A2W5ZLT5</accession>
<dbReference type="GO" id="GO:0030288">
    <property type="term" value="C:outer membrane-bounded periplasmic space"/>
    <property type="evidence" value="ECO:0007669"/>
    <property type="project" value="TreeGrafter"/>
</dbReference>
<dbReference type="EMBL" id="QHBU01000013">
    <property type="protein sequence ID" value="PZR84045.1"/>
    <property type="molecule type" value="Genomic_DNA"/>
</dbReference>
<comment type="similarity">
    <text evidence="2">In the N-terminal section; belongs to the glycosyltransferase 51 family.</text>
</comment>
<keyword evidence="7" id="KW-0378">Hydrolase</keyword>
<dbReference type="GO" id="GO:0008360">
    <property type="term" value="P:regulation of cell shape"/>
    <property type="evidence" value="ECO:0007669"/>
    <property type="project" value="UniProtKB-KW"/>
</dbReference>
<comment type="catalytic activity">
    <reaction evidence="12">
        <text>Preferential cleavage: (Ac)2-L-Lys-D-Ala-|-D-Ala. Also transpeptidation of peptidyl-alanyl moieties that are N-acyl substituents of D-alanine.</text>
        <dbReference type="EC" id="3.4.16.4"/>
    </reaction>
</comment>
<keyword evidence="10" id="KW-0511">Multifunctional enzyme</keyword>
<dbReference type="GO" id="GO:0008955">
    <property type="term" value="F:peptidoglycan glycosyltransferase activity"/>
    <property type="evidence" value="ECO:0007669"/>
    <property type="project" value="UniProtKB-EC"/>
</dbReference>
<dbReference type="InterPro" id="IPR023346">
    <property type="entry name" value="Lysozyme-like_dom_sf"/>
</dbReference>
<comment type="similarity">
    <text evidence="1">In the C-terminal section; belongs to the transpeptidase family.</text>
</comment>
<evidence type="ECO:0000256" key="12">
    <source>
        <dbReference type="ARBA" id="ARBA00034000"/>
    </source>
</evidence>
<evidence type="ECO:0000256" key="11">
    <source>
        <dbReference type="ARBA" id="ARBA00023316"/>
    </source>
</evidence>
<evidence type="ECO:0000256" key="5">
    <source>
        <dbReference type="ARBA" id="ARBA00022676"/>
    </source>
</evidence>
<feature type="region of interest" description="Disordered" evidence="14">
    <location>
        <begin position="1"/>
        <end position="22"/>
    </location>
</feature>
<dbReference type="FunFam" id="1.10.3810.10:FF:000001">
    <property type="entry name" value="Penicillin-binding protein 1A"/>
    <property type="match status" value="1"/>
</dbReference>
<keyword evidence="5" id="KW-0328">Glycosyltransferase</keyword>
<evidence type="ECO:0000256" key="7">
    <source>
        <dbReference type="ARBA" id="ARBA00022801"/>
    </source>
</evidence>
<feature type="domain" description="Glycosyl transferase family 51" evidence="17">
    <location>
        <begin position="80"/>
        <end position="257"/>
    </location>
</feature>
<evidence type="ECO:0000256" key="6">
    <source>
        <dbReference type="ARBA" id="ARBA00022679"/>
    </source>
</evidence>
<evidence type="ECO:0000256" key="10">
    <source>
        <dbReference type="ARBA" id="ARBA00023268"/>
    </source>
</evidence>
<dbReference type="GO" id="GO:0006508">
    <property type="term" value="P:proteolysis"/>
    <property type="evidence" value="ECO:0007669"/>
    <property type="project" value="UniProtKB-KW"/>
</dbReference>
<dbReference type="PANTHER" id="PTHR32282:SF33">
    <property type="entry name" value="PEPTIDOGLYCAN GLYCOSYLTRANSFERASE"/>
    <property type="match status" value="1"/>
</dbReference>
<dbReference type="InterPro" id="IPR001264">
    <property type="entry name" value="Glyco_trans_51"/>
</dbReference>
<dbReference type="Proteomes" id="UP000248724">
    <property type="component" value="Unassembled WGS sequence"/>
</dbReference>
<evidence type="ECO:0000256" key="1">
    <source>
        <dbReference type="ARBA" id="ARBA00007090"/>
    </source>
</evidence>
<evidence type="ECO:0000256" key="8">
    <source>
        <dbReference type="ARBA" id="ARBA00022960"/>
    </source>
</evidence>
<protein>
    <submittedName>
        <fullName evidence="18">Uncharacterized protein</fullName>
    </submittedName>
</protein>
<dbReference type="PANTHER" id="PTHR32282">
    <property type="entry name" value="BINDING PROTEIN TRANSPEPTIDASE, PUTATIVE-RELATED"/>
    <property type="match status" value="1"/>
</dbReference>
<dbReference type="SUPFAM" id="SSF56601">
    <property type="entry name" value="beta-lactamase/transpeptidase-like"/>
    <property type="match status" value="1"/>
</dbReference>
<keyword evidence="8" id="KW-0133">Cell shape</keyword>
<dbReference type="AlphaFoldDB" id="A0A2W5ZLT5"/>
<dbReference type="GO" id="GO:0071555">
    <property type="term" value="P:cell wall organization"/>
    <property type="evidence" value="ECO:0007669"/>
    <property type="project" value="UniProtKB-KW"/>
</dbReference>
<evidence type="ECO:0000256" key="2">
    <source>
        <dbReference type="ARBA" id="ARBA00007739"/>
    </source>
</evidence>
<feature type="compositionally biased region" description="Basic and acidic residues" evidence="14">
    <location>
        <begin position="734"/>
        <end position="748"/>
    </location>
</feature>
<evidence type="ECO:0000313" key="19">
    <source>
        <dbReference type="Proteomes" id="UP000248724"/>
    </source>
</evidence>
<evidence type="ECO:0000256" key="14">
    <source>
        <dbReference type="SAM" id="MobiDB-lite"/>
    </source>
</evidence>
<keyword evidence="6" id="KW-0808">Transferase</keyword>
<dbReference type="GO" id="GO:0009002">
    <property type="term" value="F:serine-type D-Ala-D-Ala carboxypeptidase activity"/>
    <property type="evidence" value="ECO:0007669"/>
    <property type="project" value="UniProtKB-EC"/>
</dbReference>
<evidence type="ECO:0000259" key="17">
    <source>
        <dbReference type="Pfam" id="PF00912"/>
    </source>
</evidence>
<reference evidence="18 19" key="1">
    <citation type="journal article" date="2017" name="Nature">
        <title>Atmospheric trace gases support primary production in Antarctic desert surface soil.</title>
        <authorList>
            <person name="Ji M."/>
            <person name="Greening C."/>
            <person name="Vanwonterghem I."/>
            <person name="Carere C.R."/>
            <person name="Bay S.K."/>
            <person name="Steen J.A."/>
            <person name="Montgomery K."/>
            <person name="Lines T."/>
            <person name="Beardall J."/>
            <person name="van Dorst J."/>
            <person name="Snape I."/>
            <person name="Stott M.B."/>
            <person name="Hugenholtz P."/>
            <person name="Ferrari B.C."/>
        </authorList>
    </citation>
    <scope>NUCLEOTIDE SEQUENCE [LARGE SCALE GENOMIC DNA]</scope>
    <source>
        <strain evidence="18">RRmetagenome_bin12</strain>
    </source>
</reference>
<feature type="compositionally biased region" description="Low complexity" evidence="14">
    <location>
        <begin position="685"/>
        <end position="710"/>
    </location>
</feature>
<evidence type="ECO:0000256" key="9">
    <source>
        <dbReference type="ARBA" id="ARBA00022984"/>
    </source>
</evidence>
<organism evidence="18 19">
    <name type="scientific">Candidatus Aeolococcus gillhamiae</name>
    <dbReference type="NCBI Taxonomy" id="3127015"/>
    <lineage>
        <taxon>Bacteria</taxon>
        <taxon>Bacillati</taxon>
        <taxon>Candidatus Dormiibacterota</taxon>
        <taxon>Candidatus Dormibacteria</taxon>
        <taxon>Candidatus Aeolococcales</taxon>
        <taxon>Candidatus Aeolococcaceae</taxon>
        <taxon>Candidatus Aeolococcus</taxon>
    </lineage>
</organism>
<dbReference type="Pfam" id="PF00912">
    <property type="entry name" value="Transgly"/>
    <property type="match status" value="1"/>
</dbReference>
<keyword evidence="4" id="KW-0645">Protease</keyword>
<feature type="region of interest" description="Disordered" evidence="14">
    <location>
        <begin position="669"/>
        <end position="748"/>
    </location>
</feature>
<comment type="catalytic activity">
    <reaction evidence="13">
        <text>[GlcNAc-(1-&gt;4)-Mur2Ac(oyl-L-Ala-gamma-D-Glu-L-Lys-D-Ala-D-Ala)](n)-di-trans,octa-cis-undecaprenyl diphosphate + beta-D-GlcNAc-(1-&gt;4)-Mur2Ac(oyl-L-Ala-gamma-D-Glu-L-Lys-D-Ala-D-Ala)-di-trans,octa-cis-undecaprenyl diphosphate = [GlcNAc-(1-&gt;4)-Mur2Ac(oyl-L-Ala-gamma-D-Glu-L-Lys-D-Ala-D-Ala)](n+1)-di-trans,octa-cis-undecaprenyl diphosphate + di-trans,octa-cis-undecaprenyl diphosphate + H(+)</text>
        <dbReference type="Rhea" id="RHEA:23708"/>
        <dbReference type="Rhea" id="RHEA-COMP:9602"/>
        <dbReference type="Rhea" id="RHEA-COMP:9603"/>
        <dbReference type="ChEBI" id="CHEBI:15378"/>
        <dbReference type="ChEBI" id="CHEBI:58405"/>
        <dbReference type="ChEBI" id="CHEBI:60033"/>
        <dbReference type="ChEBI" id="CHEBI:78435"/>
        <dbReference type="EC" id="2.4.99.28"/>
    </reaction>
</comment>
<feature type="compositionally biased region" description="Pro residues" evidence="14">
    <location>
        <begin position="711"/>
        <end position="727"/>
    </location>
</feature>
<evidence type="ECO:0000256" key="4">
    <source>
        <dbReference type="ARBA" id="ARBA00022670"/>
    </source>
</evidence>
<keyword evidence="11" id="KW-0961">Cell wall biogenesis/degradation</keyword>
<feature type="transmembrane region" description="Helical" evidence="15">
    <location>
        <begin position="34"/>
        <end position="58"/>
    </location>
</feature>
<keyword evidence="15" id="KW-0472">Membrane</keyword>
<comment type="caution">
    <text evidence="18">The sequence shown here is derived from an EMBL/GenBank/DDBJ whole genome shotgun (WGS) entry which is preliminary data.</text>
</comment>
<dbReference type="InterPro" id="IPR001460">
    <property type="entry name" value="PCN-bd_Tpept"/>
</dbReference>
<keyword evidence="15" id="KW-1133">Transmembrane helix</keyword>
<evidence type="ECO:0000256" key="13">
    <source>
        <dbReference type="ARBA" id="ARBA00049902"/>
    </source>
</evidence>
<dbReference type="InterPro" id="IPR012338">
    <property type="entry name" value="Beta-lactam/transpept-like"/>
</dbReference>
<evidence type="ECO:0000256" key="15">
    <source>
        <dbReference type="SAM" id="Phobius"/>
    </source>
</evidence>
<feature type="domain" description="Penicillin-binding protein transpeptidase" evidence="16">
    <location>
        <begin position="371"/>
        <end position="610"/>
    </location>
</feature>
<proteinExistence type="inferred from homology"/>
<dbReference type="GO" id="GO:0009252">
    <property type="term" value="P:peptidoglycan biosynthetic process"/>
    <property type="evidence" value="ECO:0007669"/>
    <property type="project" value="UniProtKB-KW"/>
</dbReference>
<evidence type="ECO:0000256" key="3">
    <source>
        <dbReference type="ARBA" id="ARBA00022645"/>
    </source>
</evidence>
<dbReference type="GO" id="GO:0008658">
    <property type="term" value="F:penicillin binding"/>
    <property type="evidence" value="ECO:0007669"/>
    <property type="project" value="InterPro"/>
</dbReference>
<dbReference type="Gene3D" id="1.10.3810.10">
    <property type="entry name" value="Biosynthetic peptidoglycan transglycosylase-like"/>
    <property type="match status" value="1"/>
</dbReference>
<name>A0A2W5ZLT5_9BACT</name>
<evidence type="ECO:0000313" key="18">
    <source>
        <dbReference type="EMBL" id="PZR84045.1"/>
    </source>
</evidence>
<keyword evidence="3" id="KW-0121">Carboxypeptidase</keyword>